<comment type="caution">
    <text evidence="1">The sequence shown here is derived from an EMBL/GenBank/DDBJ whole genome shotgun (WGS) entry which is preliminary data.</text>
</comment>
<evidence type="ECO:0000313" key="2">
    <source>
        <dbReference type="Proteomes" id="UP001207468"/>
    </source>
</evidence>
<name>A0ACC0TYD6_9AGAM</name>
<organism evidence="1 2">
    <name type="scientific">Russula earlei</name>
    <dbReference type="NCBI Taxonomy" id="71964"/>
    <lineage>
        <taxon>Eukaryota</taxon>
        <taxon>Fungi</taxon>
        <taxon>Dikarya</taxon>
        <taxon>Basidiomycota</taxon>
        <taxon>Agaricomycotina</taxon>
        <taxon>Agaricomycetes</taxon>
        <taxon>Russulales</taxon>
        <taxon>Russulaceae</taxon>
        <taxon>Russula</taxon>
    </lineage>
</organism>
<reference evidence="1" key="1">
    <citation type="submission" date="2021-03" db="EMBL/GenBank/DDBJ databases">
        <title>Evolutionary priming and transition to the ectomycorrhizal habit in an iconic lineage of mushroom-forming fungi: is preadaptation a requirement?</title>
        <authorList>
            <consortium name="DOE Joint Genome Institute"/>
            <person name="Looney B.P."/>
            <person name="Miyauchi S."/>
            <person name="Morin E."/>
            <person name="Drula E."/>
            <person name="Courty P.E."/>
            <person name="Chicoki N."/>
            <person name="Fauchery L."/>
            <person name="Kohler A."/>
            <person name="Kuo A."/>
            <person name="LaButti K."/>
            <person name="Pangilinan J."/>
            <person name="Lipzen A."/>
            <person name="Riley R."/>
            <person name="Andreopoulos W."/>
            <person name="He G."/>
            <person name="Johnson J."/>
            <person name="Barry K.W."/>
            <person name="Grigoriev I.V."/>
            <person name="Nagy L."/>
            <person name="Hibbett D."/>
            <person name="Henrissat B."/>
            <person name="Matheny P.B."/>
            <person name="Labbe J."/>
            <person name="Martin A.F."/>
        </authorList>
    </citation>
    <scope>NUCLEOTIDE SEQUENCE</scope>
    <source>
        <strain evidence="1">BPL698</strain>
    </source>
</reference>
<keyword evidence="2" id="KW-1185">Reference proteome</keyword>
<gene>
    <name evidence="1" type="ORF">F5148DRAFT_986145</name>
</gene>
<accession>A0ACC0TYD6</accession>
<dbReference type="EMBL" id="JAGFNK010000346">
    <property type="protein sequence ID" value="KAI9452201.1"/>
    <property type="molecule type" value="Genomic_DNA"/>
</dbReference>
<dbReference type="Proteomes" id="UP001207468">
    <property type="component" value="Unassembled WGS sequence"/>
</dbReference>
<protein>
    <submittedName>
        <fullName evidence="1">Thioredoxin-like protein</fullName>
    </submittedName>
</protein>
<evidence type="ECO:0000313" key="1">
    <source>
        <dbReference type="EMBL" id="KAI9452201.1"/>
    </source>
</evidence>
<sequence>MAFKLYGHPTTTRTLRVALVAKERNIPYEFVLVDIMTGQQKQAEHVEHNPFGLVPYIIQDDGFELFESRAIGRYLATLGSGPELIPTEPKAYAKFEQAASVEYDQFDPIAVELSNETIWRQIRGEPPNEGRVKELVSRLESKLDGYEVLLSKQKYLAGDDVTLADLFFLPYGRVIFERLGLGNLDKRPNVQRQALCRICMVRRLTCRCRWWKAISSRPAWQAVKDGI</sequence>
<proteinExistence type="predicted"/>